<dbReference type="AlphaFoldDB" id="A0A8K0R4Y0"/>
<dbReference type="FunFam" id="2.60.120.200:FF:000114">
    <property type="entry name" value="Probable endo-1,3(4)-beta-glucanase NFIA_089530"/>
    <property type="match status" value="1"/>
</dbReference>
<dbReference type="InterPro" id="IPR013320">
    <property type="entry name" value="ConA-like_dom_sf"/>
</dbReference>
<evidence type="ECO:0000313" key="10">
    <source>
        <dbReference type="Proteomes" id="UP000813461"/>
    </source>
</evidence>
<evidence type="ECO:0000256" key="2">
    <source>
        <dbReference type="ARBA" id="ARBA00006865"/>
    </source>
</evidence>
<evidence type="ECO:0000256" key="4">
    <source>
        <dbReference type="ARBA" id="ARBA00022801"/>
    </source>
</evidence>
<comment type="similarity">
    <text evidence="2">Belongs to the glycosyl hydrolase 16 family.</text>
</comment>
<dbReference type="Gene3D" id="2.60.120.200">
    <property type="match status" value="1"/>
</dbReference>
<dbReference type="GO" id="GO:0052861">
    <property type="term" value="F:endo-1,3(4)-beta-glucanase activity"/>
    <property type="evidence" value="ECO:0007669"/>
    <property type="project" value="UniProtKB-EC"/>
</dbReference>
<proteinExistence type="inferred from homology"/>
<keyword evidence="10" id="KW-1185">Reference proteome</keyword>
<dbReference type="EC" id="3.2.1.6" evidence="3"/>
<gene>
    <name evidence="9" type="ORF">FB567DRAFT_58658</name>
</gene>
<dbReference type="Pfam" id="PF26113">
    <property type="entry name" value="GH16_XgeA"/>
    <property type="match status" value="1"/>
</dbReference>
<feature type="chain" id="PRO_5035475319" description="endo-1,3(4)-beta-glucanase" evidence="7">
    <location>
        <begin position="20"/>
        <end position="563"/>
    </location>
</feature>
<evidence type="ECO:0000256" key="7">
    <source>
        <dbReference type="SAM" id="SignalP"/>
    </source>
</evidence>
<dbReference type="GO" id="GO:0009251">
    <property type="term" value="P:glucan catabolic process"/>
    <property type="evidence" value="ECO:0007669"/>
    <property type="project" value="TreeGrafter"/>
</dbReference>
<feature type="domain" description="GH16" evidence="8">
    <location>
        <begin position="25"/>
        <end position="279"/>
    </location>
</feature>
<organism evidence="9 10">
    <name type="scientific">Paraphoma chrysanthemicola</name>
    <dbReference type="NCBI Taxonomy" id="798071"/>
    <lineage>
        <taxon>Eukaryota</taxon>
        <taxon>Fungi</taxon>
        <taxon>Dikarya</taxon>
        <taxon>Ascomycota</taxon>
        <taxon>Pezizomycotina</taxon>
        <taxon>Dothideomycetes</taxon>
        <taxon>Pleosporomycetidae</taxon>
        <taxon>Pleosporales</taxon>
        <taxon>Pleosporineae</taxon>
        <taxon>Phaeosphaeriaceae</taxon>
        <taxon>Paraphoma</taxon>
    </lineage>
</organism>
<comment type="catalytic activity">
    <reaction evidence="1">
        <text>Endohydrolysis of (1-&gt;3)- or (1-&gt;4)-linkages in beta-D-glucans when the glucose residue whose reducing group is involved in the linkage to be hydrolyzed is itself substituted at C-3.</text>
        <dbReference type="EC" id="3.2.1.6"/>
    </reaction>
</comment>
<evidence type="ECO:0000313" key="9">
    <source>
        <dbReference type="EMBL" id="KAH7087050.1"/>
    </source>
</evidence>
<name>A0A8K0R4Y0_9PLEO</name>
<evidence type="ECO:0000256" key="3">
    <source>
        <dbReference type="ARBA" id="ARBA00012599"/>
    </source>
</evidence>
<dbReference type="PANTHER" id="PTHR10963:SF24">
    <property type="entry name" value="GLYCOSIDASE C21B10.07-RELATED"/>
    <property type="match status" value="1"/>
</dbReference>
<feature type="signal peptide" evidence="7">
    <location>
        <begin position="1"/>
        <end position="19"/>
    </location>
</feature>
<comment type="caution">
    <text evidence="9">The sequence shown here is derived from an EMBL/GenBank/DDBJ whole genome shotgun (WGS) entry which is preliminary data.</text>
</comment>
<keyword evidence="5" id="KW-0326">Glycosidase</keyword>
<evidence type="ECO:0000256" key="1">
    <source>
        <dbReference type="ARBA" id="ARBA00000124"/>
    </source>
</evidence>
<evidence type="ECO:0000256" key="5">
    <source>
        <dbReference type="ARBA" id="ARBA00023295"/>
    </source>
</evidence>
<dbReference type="EMBL" id="JAGMVJ010000010">
    <property type="protein sequence ID" value="KAH7087050.1"/>
    <property type="molecule type" value="Genomic_DNA"/>
</dbReference>
<dbReference type="InterPro" id="IPR050546">
    <property type="entry name" value="Glycosyl_Hydrlase_16"/>
</dbReference>
<dbReference type="OrthoDB" id="192832at2759"/>
<dbReference type="Proteomes" id="UP000813461">
    <property type="component" value="Unassembled WGS sequence"/>
</dbReference>
<reference evidence="9" key="1">
    <citation type="journal article" date="2021" name="Nat. Commun.">
        <title>Genetic determinants of endophytism in the Arabidopsis root mycobiome.</title>
        <authorList>
            <person name="Mesny F."/>
            <person name="Miyauchi S."/>
            <person name="Thiergart T."/>
            <person name="Pickel B."/>
            <person name="Atanasova L."/>
            <person name="Karlsson M."/>
            <person name="Huettel B."/>
            <person name="Barry K.W."/>
            <person name="Haridas S."/>
            <person name="Chen C."/>
            <person name="Bauer D."/>
            <person name="Andreopoulos W."/>
            <person name="Pangilinan J."/>
            <person name="LaButti K."/>
            <person name="Riley R."/>
            <person name="Lipzen A."/>
            <person name="Clum A."/>
            <person name="Drula E."/>
            <person name="Henrissat B."/>
            <person name="Kohler A."/>
            <person name="Grigoriev I.V."/>
            <person name="Martin F.M."/>
            <person name="Hacquard S."/>
        </authorList>
    </citation>
    <scope>NUCLEOTIDE SEQUENCE</scope>
    <source>
        <strain evidence="9">MPI-SDFR-AT-0120</strain>
    </source>
</reference>
<evidence type="ECO:0000256" key="6">
    <source>
        <dbReference type="SAM" id="MobiDB-lite"/>
    </source>
</evidence>
<keyword evidence="4" id="KW-0378">Hydrolase</keyword>
<accession>A0A8K0R4Y0</accession>
<protein>
    <recommendedName>
        <fullName evidence="3">endo-1,3(4)-beta-glucanase</fullName>
        <ecNumber evidence="3">3.2.1.6</ecNumber>
    </recommendedName>
</protein>
<dbReference type="InterPro" id="IPR000757">
    <property type="entry name" value="Beta-glucanase-like"/>
</dbReference>
<dbReference type="CDD" id="cd02181">
    <property type="entry name" value="GH16_fungal_Lam16A_glucanase"/>
    <property type="match status" value="1"/>
</dbReference>
<evidence type="ECO:0000259" key="8">
    <source>
        <dbReference type="PROSITE" id="PS51762"/>
    </source>
</evidence>
<sequence>MRFATTLISAAAFFDLCIAGYVLEDDYMTDFYGNFDFFTGADPTEGFVKYVDEATARQTNLINGSSTTAAIFGVDVTNKTPGGRPSIRVESKKKYDGGLIVLDVAHMPFGCGTWPAFWTLGPDWPTGGEIDILEGVNEYTNNGMTLHTGPGCSIGSDTTQFSGSVTTPNCDVAAEGQSKNVGCSIEHPSKKSYGAGLNQNGGGVYAMEWNSDAISVYFFPRQSIPADVLGDNPDPSAWGKPAAKFAGACDIEKKFAEQQIIIDTTFCGQWAGAIWEDGSCASKAATCDEYVRDNPQAFTEAYWEINALKVYKDDGNAAPAPSAPATPSKSTVISVPVPVSTLKSSLAPVVPPASTSIIAPISSAIPVPGVPSKATSGPVVPLPSSTAPVPGAPSAAPQSSRTNGRPSGRPTGRPSGRPSGRPTPTLNDQVSLPTGAGGMPGWQWPLGADSPSDNSPPNATTPAAPVPTPSGTPAQPSTSLAVAPTSLADIALPSQAPAGGSSPAVPDIPAASNVGPVETLYKTVYVTVTEDTTATPAPDAKKARMARHVREHRRRWTQHNARF</sequence>
<feature type="compositionally biased region" description="Low complexity" evidence="6">
    <location>
        <begin position="404"/>
        <end position="425"/>
    </location>
</feature>
<dbReference type="PROSITE" id="PS51762">
    <property type="entry name" value="GH16_2"/>
    <property type="match status" value="1"/>
</dbReference>
<dbReference type="PANTHER" id="PTHR10963">
    <property type="entry name" value="GLYCOSYL HYDROLASE-RELATED"/>
    <property type="match status" value="1"/>
</dbReference>
<feature type="region of interest" description="Disordered" evidence="6">
    <location>
        <begin position="370"/>
        <end position="479"/>
    </location>
</feature>
<dbReference type="SUPFAM" id="SSF49899">
    <property type="entry name" value="Concanavalin A-like lectins/glucanases"/>
    <property type="match status" value="1"/>
</dbReference>
<keyword evidence="7" id="KW-0732">Signal</keyword>